<proteinExistence type="predicted"/>
<reference evidence="1" key="1">
    <citation type="journal article" date="2020" name="Nat. Commun.">
        <title>Large-scale genome sequencing of mycorrhizal fungi provides insights into the early evolution of symbiotic traits.</title>
        <authorList>
            <person name="Miyauchi S."/>
            <person name="Kiss E."/>
            <person name="Kuo A."/>
            <person name="Drula E."/>
            <person name="Kohler A."/>
            <person name="Sanchez-Garcia M."/>
            <person name="Morin E."/>
            <person name="Andreopoulos B."/>
            <person name="Barry K.W."/>
            <person name="Bonito G."/>
            <person name="Buee M."/>
            <person name="Carver A."/>
            <person name="Chen C."/>
            <person name="Cichocki N."/>
            <person name="Clum A."/>
            <person name="Culley D."/>
            <person name="Crous P.W."/>
            <person name="Fauchery L."/>
            <person name="Girlanda M."/>
            <person name="Hayes R.D."/>
            <person name="Keri Z."/>
            <person name="LaButti K."/>
            <person name="Lipzen A."/>
            <person name="Lombard V."/>
            <person name="Magnuson J."/>
            <person name="Maillard F."/>
            <person name="Murat C."/>
            <person name="Nolan M."/>
            <person name="Ohm R.A."/>
            <person name="Pangilinan J."/>
            <person name="Pereira M.F."/>
            <person name="Perotto S."/>
            <person name="Peter M."/>
            <person name="Pfister S."/>
            <person name="Riley R."/>
            <person name="Sitrit Y."/>
            <person name="Stielow J.B."/>
            <person name="Szollosi G."/>
            <person name="Zifcakova L."/>
            <person name="Stursova M."/>
            <person name="Spatafora J.W."/>
            <person name="Tedersoo L."/>
            <person name="Vaario L.M."/>
            <person name="Yamada A."/>
            <person name="Yan M."/>
            <person name="Wang P."/>
            <person name="Xu J."/>
            <person name="Bruns T."/>
            <person name="Baldrian P."/>
            <person name="Vilgalys R."/>
            <person name="Dunand C."/>
            <person name="Henrissat B."/>
            <person name="Grigoriev I.V."/>
            <person name="Hibbett D."/>
            <person name="Nagy L.G."/>
            <person name="Martin F.M."/>
        </authorList>
    </citation>
    <scope>NUCLEOTIDE SEQUENCE</scope>
    <source>
        <strain evidence="1">UP504</strain>
    </source>
</reference>
<gene>
    <name evidence="1" type="ORF">BS47DRAFT_1326967</name>
</gene>
<dbReference type="OrthoDB" id="1872379at2759"/>
<dbReference type="AlphaFoldDB" id="A0A9P6B5M5"/>
<comment type="caution">
    <text evidence="1">The sequence shown here is derived from an EMBL/GenBank/DDBJ whole genome shotgun (WGS) entry which is preliminary data.</text>
</comment>
<organism evidence="1 2">
    <name type="scientific">Hydnum rufescens UP504</name>
    <dbReference type="NCBI Taxonomy" id="1448309"/>
    <lineage>
        <taxon>Eukaryota</taxon>
        <taxon>Fungi</taxon>
        <taxon>Dikarya</taxon>
        <taxon>Basidiomycota</taxon>
        <taxon>Agaricomycotina</taxon>
        <taxon>Agaricomycetes</taxon>
        <taxon>Cantharellales</taxon>
        <taxon>Hydnaceae</taxon>
        <taxon>Hydnum</taxon>
    </lineage>
</organism>
<sequence length="132" mass="14341">MALLDVPTYAKALHRRATSNDTIGTWSSLSAAEKLISVLTKLPNYQIIGQTPPSLSLCPPSIRSALVILHPHLGRAQKAEMDERISKLKGLGDSFLTHCPSVFFLGGRFGMSINNFQLTANGHGGYSMNFLN</sequence>
<protein>
    <submittedName>
        <fullName evidence="1">Uncharacterized protein</fullName>
    </submittedName>
</protein>
<keyword evidence="2" id="KW-1185">Reference proteome</keyword>
<evidence type="ECO:0000313" key="2">
    <source>
        <dbReference type="Proteomes" id="UP000886523"/>
    </source>
</evidence>
<dbReference type="Proteomes" id="UP000886523">
    <property type="component" value="Unassembled WGS sequence"/>
</dbReference>
<accession>A0A9P6B5M5</accession>
<name>A0A9P6B5M5_9AGAM</name>
<dbReference type="EMBL" id="MU128936">
    <property type="protein sequence ID" value="KAF9516751.1"/>
    <property type="molecule type" value="Genomic_DNA"/>
</dbReference>
<evidence type="ECO:0000313" key="1">
    <source>
        <dbReference type="EMBL" id="KAF9516751.1"/>
    </source>
</evidence>